<evidence type="ECO:0000313" key="2">
    <source>
        <dbReference type="EMBL" id="KAK4095304.1"/>
    </source>
</evidence>
<dbReference type="EMBL" id="JAWRVI010000001">
    <property type="protein sequence ID" value="KAK4095304.1"/>
    <property type="molecule type" value="Genomic_DNA"/>
</dbReference>
<comment type="caution">
    <text evidence="2">The sequence shown here is derived from an EMBL/GenBank/DDBJ whole genome shotgun (WGS) entry which is preliminary data.</text>
</comment>
<reference evidence="2 3" key="1">
    <citation type="journal article" date="2024" name="Microbiol. Resour. Announc.">
        <title>Genome annotations for the ascomycete fungi Trichoderma harzianum, Trichoderma aggressivum, and Purpureocillium lilacinum.</title>
        <authorList>
            <person name="Beijen E.P.W."/>
            <person name="Ohm R.A."/>
        </authorList>
    </citation>
    <scope>NUCLEOTIDE SEQUENCE [LARGE SCALE GENOMIC DNA]</scope>
    <source>
        <strain evidence="2 3">CBS 150709</strain>
    </source>
</reference>
<organism evidence="2 3">
    <name type="scientific">Purpureocillium lilacinum</name>
    <name type="common">Paecilomyces lilacinus</name>
    <dbReference type="NCBI Taxonomy" id="33203"/>
    <lineage>
        <taxon>Eukaryota</taxon>
        <taxon>Fungi</taxon>
        <taxon>Dikarya</taxon>
        <taxon>Ascomycota</taxon>
        <taxon>Pezizomycotina</taxon>
        <taxon>Sordariomycetes</taxon>
        <taxon>Hypocreomycetidae</taxon>
        <taxon>Hypocreales</taxon>
        <taxon>Ophiocordycipitaceae</taxon>
        <taxon>Purpureocillium</taxon>
    </lineage>
</organism>
<dbReference type="Proteomes" id="UP001287286">
    <property type="component" value="Unassembled WGS sequence"/>
</dbReference>
<sequence>MATYVFLINDRHTARLFTAKRRAAGWLWTSGGPRQEDSLEPQTEQGRGACRAADASSSWRAASAAPHHHPLCRGRWQVQARGTGDNQLCPPALELPASEWRGTDLDGTLGTAPAPGTHPGTHWLTAGARPSKFPSPSPPRRGPPPQPSGQAGGEPAVARARPPARNPPQRIAGRCLTNNLEGA</sequence>
<feature type="compositionally biased region" description="Low complexity" evidence="1">
    <location>
        <begin position="153"/>
        <end position="172"/>
    </location>
</feature>
<name>A0ABR0CGM3_PURLI</name>
<protein>
    <submittedName>
        <fullName evidence="2">Uncharacterized protein</fullName>
    </submittedName>
</protein>
<keyword evidence="3" id="KW-1185">Reference proteome</keyword>
<accession>A0ABR0CGM3</accession>
<feature type="compositionally biased region" description="Pro residues" evidence="1">
    <location>
        <begin position="133"/>
        <end position="147"/>
    </location>
</feature>
<evidence type="ECO:0000313" key="3">
    <source>
        <dbReference type="Proteomes" id="UP001287286"/>
    </source>
</evidence>
<feature type="region of interest" description="Disordered" evidence="1">
    <location>
        <begin position="101"/>
        <end position="183"/>
    </location>
</feature>
<proteinExistence type="predicted"/>
<evidence type="ECO:0000256" key="1">
    <source>
        <dbReference type="SAM" id="MobiDB-lite"/>
    </source>
</evidence>
<gene>
    <name evidence="2" type="ORF">Purlil1_100</name>
</gene>